<dbReference type="KEGG" id="cmic:caldi_18600"/>
<keyword evidence="2" id="KW-1185">Reference proteome</keyword>
<evidence type="ECO:0000313" key="2">
    <source>
        <dbReference type="Proteomes" id="UP001163687"/>
    </source>
</evidence>
<sequence>MNKQFEETNRRLATLERLAESLGAELGITCKEHRLVYEAVAHRDERLRAHLDEMQRVLSARADRFDTRLGRLGLGLASVAAGAGEVPPGGAIGS</sequence>
<evidence type="ECO:0000313" key="1">
    <source>
        <dbReference type="EMBL" id="BDG60770.1"/>
    </source>
</evidence>
<accession>A0AA35G893</accession>
<dbReference type="Proteomes" id="UP001163687">
    <property type="component" value="Chromosome"/>
</dbReference>
<dbReference type="RefSeq" id="WP_264841467.1">
    <property type="nucleotide sequence ID" value="NZ_AP025628.1"/>
</dbReference>
<proteinExistence type="predicted"/>
<dbReference type="EMBL" id="AP025628">
    <property type="protein sequence ID" value="BDG60770.1"/>
    <property type="molecule type" value="Genomic_DNA"/>
</dbReference>
<organism evidence="1 2">
    <name type="scientific">Caldinitratiruptor microaerophilus</name>
    <dbReference type="NCBI Taxonomy" id="671077"/>
    <lineage>
        <taxon>Bacteria</taxon>
        <taxon>Bacillati</taxon>
        <taxon>Bacillota</taxon>
        <taxon>Clostridia</taxon>
        <taxon>Eubacteriales</taxon>
        <taxon>Symbiobacteriaceae</taxon>
        <taxon>Caldinitratiruptor</taxon>
    </lineage>
</organism>
<name>A0AA35G893_9FIRM</name>
<reference evidence="1" key="1">
    <citation type="submission" date="2022-03" db="EMBL/GenBank/DDBJ databases">
        <title>Complete genome sequence of Caldinitratiruptor microaerophilus.</title>
        <authorList>
            <person name="Mukaiyama R."/>
            <person name="Nishiyama T."/>
            <person name="Ueda K."/>
        </authorList>
    </citation>
    <scope>NUCLEOTIDE SEQUENCE</scope>
    <source>
        <strain evidence="1">JCM 16183</strain>
    </source>
</reference>
<dbReference type="AlphaFoldDB" id="A0AA35G893"/>
<gene>
    <name evidence="1" type="ORF">caldi_18600</name>
</gene>
<protein>
    <submittedName>
        <fullName evidence="1">Uncharacterized protein</fullName>
    </submittedName>
</protein>